<accession>A0A6G1HMA3</accession>
<dbReference type="PANTHER" id="PTHR13789">
    <property type="entry name" value="MONOOXYGENASE"/>
    <property type="match status" value="1"/>
</dbReference>
<keyword evidence="4" id="KW-0560">Oxidoreductase</keyword>
<dbReference type="PRINTS" id="PR00420">
    <property type="entry name" value="RNGMNOXGNASE"/>
</dbReference>
<dbReference type="OrthoDB" id="16820at2759"/>
<dbReference type="Gene3D" id="3.50.50.60">
    <property type="entry name" value="FAD/NAD(P)-binding domain"/>
    <property type="match status" value="1"/>
</dbReference>
<dbReference type="InterPro" id="IPR050493">
    <property type="entry name" value="FAD-dep_Monooxygenase_BioMet"/>
</dbReference>
<evidence type="ECO:0000256" key="1">
    <source>
        <dbReference type="ARBA" id="ARBA00001974"/>
    </source>
</evidence>
<dbReference type="EMBL" id="ML996704">
    <property type="protein sequence ID" value="KAF2397031.1"/>
    <property type="molecule type" value="Genomic_DNA"/>
</dbReference>
<dbReference type="SUPFAM" id="SSF51905">
    <property type="entry name" value="FAD/NAD(P)-binding domain"/>
    <property type="match status" value="1"/>
</dbReference>
<dbReference type="Proteomes" id="UP000799640">
    <property type="component" value="Unassembled WGS sequence"/>
</dbReference>
<comment type="cofactor">
    <cofactor evidence="1">
        <name>FAD</name>
        <dbReference type="ChEBI" id="CHEBI:57692"/>
    </cofactor>
</comment>
<feature type="domain" description="FAD-dependent oxidoreductase 2 FAD-binding" evidence="6">
    <location>
        <begin position="22"/>
        <end position="54"/>
    </location>
</feature>
<proteinExistence type="inferred from homology"/>
<comment type="similarity">
    <text evidence="2">Belongs to the paxM FAD-dependent monooxygenase family.</text>
</comment>
<evidence type="ECO:0000256" key="4">
    <source>
        <dbReference type="ARBA" id="ARBA00023002"/>
    </source>
</evidence>
<dbReference type="PANTHER" id="PTHR13789:SF315">
    <property type="entry name" value="FAD-DEPENDENT MONOOXYGENASE MDPD"/>
    <property type="match status" value="1"/>
</dbReference>
<evidence type="ECO:0000313" key="8">
    <source>
        <dbReference type="Proteomes" id="UP000799640"/>
    </source>
</evidence>
<evidence type="ECO:0000259" key="6">
    <source>
        <dbReference type="Pfam" id="PF00890"/>
    </source>
</evidence>
<keyword evidence="3" id="KW-0285">Flavoprotein</keyword>
<dbReference type="GO" id="GO:0004497">
    <property type="term" value="F:monooxygenase activity"/>
    <property type="evidence" value="ECO:0007669"/>
    <property type="project" value="UniProtKB-KW"/>
</dbReference>
<evidence type="ECO:0000256" key="3">
    <source>
        <dbReference type="ARBA" id="ARBA00022630"/>
    </source>
</evidence>
<reference evidence="7" key="1">
    <citation type="journal article" date="2020" name="Stud. Mycol.">
        <title>101 Dothideomycetes genomes: a test case for predicting lifestyles and emergence of pathogens.</title>
        <authorList>
            <person name="Haridas S."/>
            <person name="Albert R."/>
            <person name="Binder M."/>
            <person name="Bloem J."/>
            <person name="Labutti K."/>
            <person name="Salamov A."/>
            <person name="Andreopoulos B."/>
            <person name="Baker S."/>
            <person name="Barry K."/>
            <person name="Bills G."/>
            <person name="Bluhm B."/>
            <person name="Cannon C."/>
            <person name="Castanera R."/>
            <person name="Culley D."/>
            <person name="Daum C."/>
            <person name="Ezra D."/>
            <person name="Gonzalez J."/>
            <person name="Henrissat B."/>
            <person name="Kuo A."/>
            <person name="Liang C."/>
            <person name="Lipzen A."/>
            <person name="Lutzoni F."/>
            <person name="Magnuson J."/>
            <person name="Mondo S."/>
            <person name="Nolan M."/>
            <person name="Ohm R."/>
            <person name="Pangilinan J."/>
            <person name="Park H.-J."/>
            <person name="Ramirez L."/>
            <person name="Alfaro M."/>
            <person name="Sun H."/>
            <person name="Tritt A."/>
            <person name="Yoshinaga Y."/>
            <person name="Zwiers L.-H."/>
            <person name="Turgeon B."/>
            <person name="Goodwin S."/>
            <person name="Spatafora J."/>
            <person name="Crous P."/>
            <person name="Grigoriev I."/>
        </authorList>
    </citation>
    <scope>NUCLEOTIDE SEQUENCE</scope>
    <source>
        <strain evidence="7">CBS 262.69</strain>
    </source>
</reference>
<keyword evidence="8" id="KW-1185">Reference proteome</keyword>
<evidence type="ECO:0000256" key="5">
    <source>
        <dbReference type="ARBA" id="ARBA00023033"/>
    </source>
</evidence>
<dbReference type="Pfam" id="PF00890">
    <property type="entry name" value="FAD_binding_2"/>
    <property type="match status" value="1"/>
</dbReference>
<evidence type="ECO:0000256" key="2">
    <source>
        <dbReference type="ARBA" id="ARBA00007992"/>
    </source>
</evidence>
<dbReference type="InterPro" id="IPR003953">
    <property type="entry name" value="FAD-dep_OxRdtase_2_FAD-bd"/>
</dbReference>
<organism evidence="7 8">
    <name type="scientific">Trichodelitschia bisporula</name>
    <dbReference type="NCBI Taxonomy" id="703511"/>
    <lineage>
        <taxon>Eukaryota</taxon>
        <taxon>Fungi</taxon>
        <taxon>Dikarya</taxon>
        <taxon>Ascomycota</taxon>
        <taxon>Pezizomycotina</taxon>
        <taxon>Dothideomycetes</taxon>
        <taxon>Dothideomycetes incertae sedis</taxon>
        <taxon>Phaeotrichales</taxon>
        <taxon>Phaeotrichaceae</taxon>
        <taxon>Trichodelitschia</taxon>
    </lineage>
</organism>
<dbReference type="AlphaFoldDB" id="A0A6G1HMA3"/>
<evidence type="ECO:0000313" key="7">
    <source>
        <dbReference type="EMBL" id="KAF2397031.1"/>
    </source>
</evidence>
<dbReference type="FunFam" id="3.50.50.60:FF:000270">
    <property type="entry name" value="FAD/NAD(P)-binding domain-containing protein"/>
    <property type="match status" value="1"/>
</dbReference>
<sequence>MAISDTPSDCKPIGSFAPSGIDVLVVGTGLAGLTAALECVRKGHRVRVLERNATINTAGDMYFMGLSATRFFTHWPEMEAEFRRISLSDAWMETYKHTGEAVIPAKKVADRLRAMGMEPPGSFQMRPLIYAMFVRQLEALSIHVEYNCRIVDYEETDGKGVAIAEDGRRFEADVVIAADGVGSKSQRLVGGQVRARTSGRAMWRAAFPAEYLNANPAVKEFFNMGGPNKDEPVVRIFLGPNTYGMTLTRPDTAIFVINHDAFGSEAESWNHTIDKEVVLVNMDKNIGPEPWAPIFKDFIRCCPPETVLDFELLWRNPQPSWASPGARVVQIGDSAHSFLPASGSGATQAIEDAVTLATCLQLGGKEGVADAVRAHVFLRFVRNACAQKLGFSNAELLQDTDWSKVKERPRTAQPKHPKWLFYHDPELYAYENFEKADKAVKSGARYLTDVPEILPNYPPGYKYEAWNIEQIMDDMKAGKQVELGAGDWE</sequence>
<dbReference type="InterPro" id="IPR036188">
    <property type="entry name" value="FAD/NAD-bd_sf"/>
</dbReference>
<keyword evidence="5" id="KW-0503">Monooxygenase</keyword>
<protein>
    <submittedName>
        <fullName evidence="7">FAD/NAD(P)-binding domain-containing protein</fullName>
    </submittedName>
</protein>
<gene>
    <name evidence="7" type="ORF">EJ06DRAFT_482584</name>
</gene>
<name>A0A6G1HMA3_9PEZI</name>